<evidence type="ECO:0000256" key="1">
    <source>
        <dbReference type="ARBA" id="ARBA00004123"/>
    </source>
</evidence>
<keyword evidence="8" id="KW-0539">Nucleus</keyword>
<keyword evidence="7" id="KW-0234">DNA repair</keyword>
<keyword evidence="5" id="KW-0863">Zinc-finger</keyword>
<keyword evidence="4" id="KW-0227">DNA damage</keyword>
<evidence type="ECO:0000313" key="11">
    <source>
        <dbReference type="Proteomes" id="UP000009138"/>
    </source>
</evidence>
<dbReference type="SUPFAM" id="SSF56672">
    <property type="entry name" value="DNA/RNA polymerases"/>
    <property type="match status" value="1"/>
</dbReference>
<dbReference type="PROSITE" id="PS50173">
    <property type="entry name" value="UMUC"/>
    <property type="match status" value="1"/>
</dbReference>
<evidence type="ECO:0000256" key="2">
    <source>
        <dbReference type="ARBA" id="ARBA00022679"/>
    </source>
</evidence>
<keyword evidence="6" id="KW-0862">Zinc</keyword>
<evidence type="ECO:0000259" key="9">
    <source>
        <dbReference type="PROSITE" id="PS50173"/>
    </source>
</evidence>
<dbReference type="GO" id="GO:0035861">
    <property type="term" value="C:site of double-strand break"/>
    <property type="evidence" value="ECO:0007669"/>
    <property type="project" value="TreeGrafter"/>
</dbReference>
<dbReference type="eggNOG" id="KOG2095">
    <property type="taxonomic scope" value="Eukaryota"/>
</dbReference>
<dbReference type="GO" id="GO:0006281">
    <property type="term" value="P:DNA repair"/>
    <property type="evidence" value="ECO:0007669"/>
    <property type="project" value="UniProtKB-KW"/>
</dbReference>
<dbReference type="PANTHER" id="PTHR45873">
    <property type="entry name" value="DNA POLYMERASE ETA"/>
    <property type="match status" value="1"/>
</dbReference>
<dbReference type="Gene3D" id="3.40.1170.60">
    <property type="match status" value="1"/>
</dbReference>
<evidence type="ECO:0000313" key="10">
    <source>
        <dbReference type="EMBL" id="EIE75413.1"/>
    </source>
</evidence>
<evidence type="ECO:0000256" key="7">
    <source>
        <dbReference type="ARBA" id="ARBA00023204"/>
    </source>
</evidence>
<dbReference type="GO" id="GO:0007064">
    <property type="term" value="P:mitotic sister chromatid cohesion"/>
    <property type="evidence" value="ECO:0007669"/>
    <property type="project" value="UniProtKB-ARBA"/>
</dbReference>
<dbReference type="AlphaFoldDB" id="I1BGT3"/>
<dbReference type="InterPro" id="IPR001126">
    <property type="entry name" value="UmuC"/>
</dbReference>
<reference evidence="10 11" key="1">
    <citation type="journal article" date="2009" name="PLoS Genet.">
        <title>Genomic analysis of the basal lineage fungus Rhizopus oryzae reveals a whole-genome duplication.</title>
        <authorList>
            <person name="Ma L.-J."/>
            <person name="Ibrahim A.S."/>
            <person name="Skory C."/>
            <person name="Grabherr M.G."/>
            <person name="Burger G."/>
            <person name="Butler M."/>
            <person name="Elias M."/>
            <person name="Idnurm A."/>
            <person name="Lang B.F."/>
            <person name="Sone T."/>
            <person name="Abe A."/>
            <person name="Calvo S.E."/>
            <person name="Corrochano L.M."/>
            <person name="Engels R."/>
            <person name="Fu J."/>
            <person name="Hansberg W."/>
            <person name="Kim J.-M."/>
            <person name="Kodira C.D."/>
            <person name="Koehrsen M.J."/>
            <person name="Liu B."/>
            <person name="Miranda-Saavedra D."/>
            <person name="O'Leary S."/>
            <person name="Ortiz-Castellanos L."/>
            <person name="Poulter R."/>
            <person name="Rodriguez-Romero J."/>
            <person name="Ruiz-Herrera J."/>
            <person name="Shen Y.-Q."/>
            <person name="Zeng Q."/>
            <person name="Galagan J."/>
            <person name="Birren B.W."/>
            <person name="Cuomo C.A."/>
            <person name="Wickes B.L."/>
        </authorList>
    </citation>
    <scope>NUCLEOTIDE SEQUENCE [LARGE SCALE GENOMIC DNA]</scope>
    <source>
        <strain evidence="11">RA 99-880 / ATCC MYA-4621 / FGSC 9543 / NRRL 43880</strain>
    </source>
</reference>
<dbReference type="EMBL" id="CH476732">
    <property type="protein sequence ID" value="EIE75413.1"/>
    <property type="molecule type" value="Genomic_DNA"/>
</dbReference>
<evidence type="ECO:0000256" key="4">
    <source>
        <dbReference type="ARBA" id="ARBA00022763"/>
    </source>
</evidence>
<dbReference type="GO" id="GO:0070987">
    <property type="term" value="P:error-free translesion synthesis"/>
    <property type="evidence" value="ECO:0007669"/>
    <property type="project" value="UniProtKB-ARBA"/>
</dbReference>
<dbReference type="Gene3D" id="3.30.70.270">
    <property type="match status" value="1"/>
</dbReference>
<dbReference type="STRING" id="246409.I1BGT3"/>
<dbReference type="Proteomes" id="UP000009138">
    <property type="component" value="Unassembled WGS sequence"/>
</dbReference>
<evidence type="ECO:0000256" key="6">
    <source>
        <dbReference type="ARBA" id="ARBA00022833"/>
    </source>
</evidence>
<dbReference type="InterPro" id="IPR043128">
    <property type="entry name" value="Rev_trsase/Diguanyl_cyclase"/>
</dbReference>
<dbReference type="InterPro" id="IPR052230">
    <property type="entry name" value="DNA_polymerase_eta"/>
</dbReference>
<organism evidence="10 11">
    <name type="scientific">Rhizopus delemar (strain RA 99-880 / ATCC MYA-4621 / FGSC 9543 / NRRL 43880)</name>
    <name type="common">Mucormycosis agent</name>
    <name type="synonym">Rhizopus arrhizus var. delemar</name>
    <dbReference type="NCBI Taxonomy" id="246409"/>
    <lineage>
        <taxon>Eukaryota</taxon>
        <taxon>Fungi</taxon>
        <taxon>Fungi incertae sedis</taxon>
        <taxon>Mucoromycota</taxon>
        <taxon>Mucoromycotina</taxon>
        <taxon>Mucoromycetes</taxon>
        <taxon>Mucorales</taxon>
        <taxon>Mucorineae</taxon>
        <taxon>Rhizopodaceae</taxon>
        <taxon>Rhizopus</taxon>
    </lineage>
</organism>
<feature type="domain" description="UmuC" evidence="9">
    <location>
        <begin position="14"/>
        <end position="208"/>
    </location>
</feature>
<name>I1BGT3_RHIO9</name>
<dbReference type="OrthoDB" id="5723at2759"/>
<sequence>MLNIEQVRLGIPSDVPAAVQQWNTLIAVNYPARKAGVARHSTTEEAKELCPEIKFMHVPTYAADEREPCYRENPDRSTQKVSLDPYRTASRKIFLIFYKYCSKLQKIGLDEAFMDVTETVNKRLMTEYMDRWPQLLERVNDKECGVELDWDEVGITMESKEEEQKKETFKDKRWSKATWKDLQLYIGAKLAAEIRNEIFETLKFTCSAVQN</sequence>
<dbReference type="InterPro" id="IPR043502">
    <property type="entry name" value="DNA/RNA_pol_sf"/>
</dbReference>
<dbReference type="RefSeq" id="XP_067510809.1">
    <property type="nucleotide sequence ID" value="XM_067654708.1"/>
</dbReference>
<evidence type="ECO:0000256" key="8">
    <source>
        <dbReference type="ARBA" id="ARBA00023242"/>
    </source>
</evidence>
<dbReference type="OMA" id="SHIGTHK"/>
<dbReference type="GO" id="GO:0005657">
    <property type="term" value="C:replication fork"/>
    <property type="evidence" value="ECO:0007669"/>
    <property type="project" value="UniProtKB-ARBA"/>
</dbReference>
<dbReference type="FunFam" id="3.40.1170.60:FF:000008">
    <property type="entry name" value="DNA polymerase eta subunit"/>
    <property type="match status" value="1"/>
</dbReference>
<gene>
    <name evidence="10" type="ORF">RO3G_00117</name>
</gene>
<keyword evidence="3" id="KW-0479">Metal-binding</keyword>
<dbReference type="Pfam" id="PF00817">
    <property type="entry name" value="IMS"/>
    <property type="match status" value="1"/>
</dbReference>
<dbReference type="VEuPathDB" id="FungiDB:RO3G_00117"/>
<evidence type="ECO:0000256" key="3">
    <source>
        <dbReference type="ARBA" id="ARBA00022723"/>
    </source>
</evidence>
<dbReference type="GO" id="GO:0008270">
    <property type="term" value="F:zinc ion binding"/>
    <property type="evidence" value="ECO:0007669"/>
    <property type="project" value="UniProtKB-KW"/>
</dbReference>
<dbReference type="InParanoid" id="I1BGT3"/>
<dbReference type="GO" id="GO:0009314">
    <property type="term" value="P:response to radiation"/>
    <property type="evidence" value="ECO:0007669"/>
    <property type="project" value="TreeGrafter"/>
</dbReference>
<comment type="subcellular location">
    <subcellularLocation>
        <location evidence="1">Nucleus</location>
    </subcellularLocation>
</comment>
<evidence type="ECO:0000256" key="5">
    <source>
        <dbReference type="ARBA" id="ARBA00022771"/>
    </source>
</evidence>
<accession>I1BGT3</accession>
<dbReference type="GeneID" id="93607089"/>
<keyword evidence="2" id="KW-0808">Transferase</keyword>
<proteinExistence type="predicted"/>
<dbReference type="GO" id="GO:0042276">
    <property type="term" value="P:error-prone translesion synthesis"/>
    <property type="evidence" value="ECO:0007669"/>
    <property type="project" value="TreeGrafter"/>
</dbReference>
<keyword evidence="11" id="KW-1185">Reference proteome</keyword>
<dbReference type="PANTHER" id="PTHR45873:SF1">
    <property type="entry name" value="DNA POLYMERASE ETA"/>
    <property type="match status" value="1"/>
</dbReference>
<dbReference type="GO" id="GO:0005634">
    <property type="term" value="C:nucleus"/>
    <property type="evidence" value="ECO:0007669"/>
    <property type="project" value="UniProtKB-SubCell"/>
</dbReference>
<protein>
    <recommendedName>
        <fullName evidence="9">UmuC domain-containing protein</fullName>
    </recommendedName>
</protein>
<dbReference type="GO" id="GO:0003887">
    <property type="term" value="F:DNA-directed DNA polymerase activity"/>
    <property type="evidence" value="ECO:0007669"/>
    <property type="project" value="TreeGrafter"/>
</dbReference>